<dbReference type="InterPro" id="IPR013022">
    <property type="entry name" value="Xyl_isomerase-like_TIM-brl"/>
</dbReference>
<dbReference type="Gene3D" id="3.20.20.150">
    <property type="entry name" value="Divalent-metal-dependent TIM barrel enzymes"/>
    <property type="match status" value="1"/>
</dbReference>
<evidence type="ECO:0000313" key="3">
    <source>
        <dbReference type="Proteomes" id="UP001597451"/>
    </source>
</evidence>
<dbReference type="EMBL" id="JBHUMX010000041">
    <property type="protein sequence ID" value="MFD2629974.1"/>
    <property type="molecule type" value="Genomic_DNA"/>
</dbReference>
<dbReference type="Proteomes" id="UP001597451">
    <property type="component" value="Unassembled WGS sequence"/>
</dbReference>
<accession>A0ABW5Q377</accession>
<organism evidence="2 3">
    <name type="scientific">Oceanobacillus kapialis</name>
    <dbReference type="NCBI Taxonomy" id="481353"/>
    <lineage>
        <taxon>Bacteria</taxon>
        <taxon>Bacillati</taxon>
        <taxon>Bacillota</taxon>
        <taxon>Bacilli</taxon>
        <taxon>Bacillales</taxon>
        <taxon>Bacillaceae</taxon>
        <taxon>Oceanobacillus</taxon>
    </lineage>
</organism>
<gene>
    <name evidence="2" type="ORF">ACFSUN_14395</name>
</gene>
<protein>
    <submittedName>
        <fullName evidence="2">Sugar phosphate isomerase/epimerase family protein</fullName>
    </submittedName>
</protein>
<name>A0ABW5Q377_9BACI</name>
<evidence type="ECO:0000259" key="1">
    <source>
        <dbReference type="Pfam" id="PF01261"/>
    </source>
</evidence>
<dbReference type="PANTHER" id="PTHR12110">
    <property type="entry name" value="HYDROXYPYRUVATE ISOMERASE"/>
    <property type="match status" value="1"/>
</dbReference>
<dbReference type="InterPro" id="IPR036237">
    <property type="entry name" value="Xyl_isomerase-like_sf"/>
</dbReference>
<evidence type="ECO:0000313" key="2">
    <source>
        <dbReference type="EMBL" id="MFD2629974.1"/>
    </source>
</evidence>
<keyword evidence="2" id="KW-0413">Isomerase</keyword>
<sequence length="274" mass="30747">MGSNREFLSRMSLNQITTEQLNLEEAVKACTKAEVPWISLWRHKIEEIGLQQSKRLLKDAGLQVSSLCRGGMFPASTKELRQKNLDENRRAVEEAAELGTDVLVLVCGSSLEHDIAACREWVNEGIEELVPYAASHGVKLGIEPLHPMYAADRSVVVTLGEALTIAEKYPAEKVGVVVDVFHVWWDSELYKQIARAEGRILGFHVSDWNVPITDTFKARKLMGDGVIDIPRIRKAVEEAGYHGPIEVEIMNQDLWDLSGDEVLATIKDRFVHYV</sequence>
<dbReference type="Pfam" id="PF01261">
    <property type="entry name" value="AP_endonuc_2"/>
    <property type="match status" value="1"/>
</dbReference>
<keyword evidence="3" id="KW-1185">Reference proteome</keyword>
<dbReference type="RefSeq" id="WP_379562760.1">
    <property type="nucleotide sequence ID" value="NZ_JBHUMX010000041.1"/>
</dbReference>
<dbReference type="SUPFAM" id="SSF51658">
    <property type="entry name" value="Xylose isomerase-like"/>
    <property type="match status" value="1"/>
</dbReference>
<dbReference type="InterPro" id="IPR050312">
    <property type="entry name" value="IolE/XylAMocC-like"/>
</dbReference>
<reference evidence="3" key="1">
    <citation type="journal article" date="2019" name="Int. J. Syst. Evol. Microbiol.">
        <title>The Global Catalogue of Microorganisms (GCM) 10K type strain sequencing project: providing services to taxonomists for standard genome sequencing and annotation.</title>
        <authorList>
            <consortium name="The Broad Institute Genomics Platform"/>
            <consortium name="The Broad Institute Genome Sequencing Center for Infectious Disease"/>
            <person name="Wu L."/>
            <person name="Ma J."/>
        </authorList>
    </citation>
    <scope>NUCLEOTIDE SEQUENCE [LARGE SCALE GENOMIC DNA]</scope>
    <source>
        <strain evidence="3">TISTR 1858</strain>
    </source>
</reference>
<comment type="caution">
    <text evidence="2">The sequence shown here is derived from an EMBL/GenBank/DDBJ whole genome shotgun (WGS) entry which is preliminary data.</text>
</comment>
<proteinExistence type="predicted"/>
<dbReference type="GO" id="GO:0016853">
    <property type="term" value="F:isomerase activity"/>
    <property type="evidence" value="ECO:0007669"/>
    <property type="project" value="UniProtKB-KW"/>
</dbReference>
<dbReference type="PANTHER" id="PTHR12110:SF52">
    <property type="entry name" value="XYLOSE ISOMERASE"/>
    <property type="match status" value="1"/>
</dbReference>
<feature type="domain" description="Xylose isomerase-like TIM barrel" evidence="1">
    <location>
        <begin position="41"/>
        <end position="252"/>
    </location>
</feature>